<accession>A0A0S3PXK7</accession>
<evidence type="ECO:0000313" key="2">
    <source>
        <dbReference type="EMBL" id="BAT60684.1"/>
    </source>
</evidence>
<keyword evidence="1" id="KW-0732">Signal</keyword>
<dbReference type="KEGG" id="vgo:GJW-30_1_03233"/>
<reference evidence="2 3" key="1">
    <citation type="submission" date="2015-08" db="EMBL/GenBank/DDBJ databases">
        <title>Investigation of the bacterial diversity of lava forest soil.</title>
        <authorList>
            <person name="Lee J.S."/>
        </authorList>
    </citation>
    <scope>NUCLEOTIDE SEQUENCE [LARGE SCALE GENOMIC DNA]</scope>
    <source>
        <strain evidence="2 3">GJW-30</strain>
    </source>
</reference>
<dbReference type="Proteomes" id="UP000236884">
    <property type="component" value="Chromosome"/>
</dbReference>
<sequence length="70" mass="7660">MKKTLIALGGAALLSLPMLAAPASAHAVHGITVTKRVDVDTSARRRHCHVRKVVKFRHGRKIVNTTRVCH</sequence>
<organism evidence="2 3">
    <name type="scientific">Variibacter gotjawalensis</name>
    <dbReference type="NCBI Taxonomy" id="1333996"/>
    <lineage>
        <taxon>Bacteria</taxon>
        <taxon>Pseudomonadati</taxon>
        <taxon>Pseudomonadota</taxon>
        <taxon>Alphaproteobacteria</taxon>
        <taxon>Hyphomicrobiales</taxon>
        <taxon>Nitrobacteraceae</taxon>
        <taxon>Variibacter</taxon>
    </lineage>
</organism>
<feature type="signal peptide" evidence="1">
    <location>
        <begin position="1"/>
        <end position="20"/>
    </location>
</feature>
<feature type="chain" id="PRO_5006615938" evidence="1">
    <location>
        <begin position="21"/>
        <end position="70"/>
    </location>
</feature>
<dbReference type="RefSeq" id="WP_096357126.1">
    <property type="nucleotide sequence ID" value="NZ_AP014946.1"/>
</dbReference>
<keyword evidence="3" id="KW-1185">Reference proteome</keyword>
<gene>
    <name evidence="2" type="ORF">GJW-30_1_03233</name>
</gene>
<evidence type="ECO:0000313" key="3">
    <source>
        <dbReference type="Proteomes" id="UP000236884"/>
    </source>
</evidence>
<protein>
    <submittedName>
        <fullName evidence="2">Uncharacterized protein</fullName>
    </submittedName>
</protein>
<name>A0A0S3PXK7_9BRAD</name>
<proteinExistence type="predicted"/>
<dbReference type="EMBL" id="AP014946">
    <property type="protein sequence ID" value="BAT60684.1"/>
    <property type="molecule type" value="Genomic_DNA"/>
</dbReference>
<evidence type="ECO:0000256" key="1">
    <source>
        <dbReference type="SAM" id="SignalP"/>
    </source>
</evidence>
<dbReference type="AlphaFoldDB" id="A0A0S3PXK7"/>